<name>A0ABS8G706_9ALTE</name>
<evidence type="ECO:0000313" key="2">
    <source>
        <dbReference type="Proteomes" id="UP001520878"/>
    </source>
</evidence>
<gene>
    <name evidence="1" type="ORF">LJ739_08630</name>
</gene>
<dbReference type="Proteomes" id="UP001520878">
    <property type="component" value="Unassembled WGS sequence"/>
</dbReference>
<keyword evidence="2" id="KW-1185">Reference proteome</keyword>
<comment type="caution">
    <text evidence="1">The sequence shown here is derived from an EMBL/GenBank/DDBJ whole genome shotgun (WGS) entry which is preliminary data.</text>
</comment>
<accession>A0ABS8G706</accession>
<dbReference type="EMBL" id="JAJEWP010000001">
    <property type="protein sequence ID" value="MCC2616303.1"/>
    <property type="molecule type" value="Genomic_DNA"/>
</dbReference>
<evidence type="ECO:0000313" key="1">
    <source>
        <dbReference type="EMBL" id="MCC2616303.1"/>
    </source>
</evidence>
<organism evidence="1 2">
    <name type="scientific">Fluctibacter halophilus</name>
    <dbReference type="NCBI Taxonomy" id="226011"/>
    <lineage>
        <taxon>Bacteria</taxon>
        <taxon>Pseudomonadati</taxon>
        <taxon>Pseudomonadota</taxon>
        <taxon>Gammaproteobacteria</taxon>
        <taxon>Alteromonadales</taxon>
        <taxon>Alteromonadaceae</taxon>
        <taxon>Fluctibacter</taxon>
    </lineage>
</organism>
<protein>
    <recommendedName>
        <fullName evidence="3">LPXTG cell wall anchor domain-containing protein</fullName>
    </recommendedName>
</protein>
<reference evidence="1 2" key="1">
    <citation type="submission" date="2021-10" db="EMBL/GenBank/DDBJ databases">
        <title>Draft genome of Aestuariibacter halophilus JC2043.</title>
        <authorList>
            <person name="Emsley S.A."/>
            <person name="Pfannmuller K.M."/>
            <person name="Ushijima B."/>
            <person name="Saw J.H."/>
            <person name="Videau P."/>
        </authorList>
    </citation>
    <scope>NUCLEOTIDE SEQUENCE [LARGE SCALE GENOMIC DNA]</scope>
    <source>
        <strain evidence="1 2">JC2043</strain>
    </source>
</reference>
<sequence>MLLMGLGLVLFFARYRNRQPAR</sequence>
<evidence type="ECO:0008006" key="3">
    <source>
        <dbReference type="Google" id="ProtNLM"/>
    </source>
</evidence>
<proteinExistence type="predicted"/>